<evidence type="ECO:0008006" key="3">
    <source>
        <dbReference type="Google" id="ProtNLM"/>
    </source>
</evidence>
<proteinExistence type="predicted"/>
<evidence type="ECO:0000313" key="2">
    <source>
        <dbReference type="Proteomes" id="UP000000663"/>
    </source>
</evidence>
<dbReference type="KEGG" id="rci:LRC132"/>
<organism evidence="1 2">
    <name type="scientific">Methanocella arvoryzae (strain DSM 22066 / NBRC 105507 / MRE50)</name>
    <dbReference type="NCBI Taxonomy" id="351160"/>
    <lineage>
        <taxon>Archaea</taxon>
        <taxon>Methanobacteriati</taxon>
        <taxon>Methanobacteriota</taxon>
        <taxon>Stenosarchaea group</taxon>
        <taxon>Methanomicrobia</taxon>
        <taxon>Methanocellales</taxon>
        <taxon>Methanocellaceae</taxon>
        <taxon>Methanocella</taxon>
    </lineage>
</organism>
<sequence length="282" mass="32279">MTGALDKYGISRLNVTHLSQQFWCERQVALSLEHPREETEEMAAGTEIHRELMLEIVKEVSAETTTIEDEIYLMMLNLRTGLEQLVSEGKTRELRVFGRAGEFPLSGIIDELSLNDGQLTILDHKTRTKPSLPPPPTFATAEIQVMLYRKLLDDLRFGRYTPDQFFTDRRLPDLGDISPGMKDQLEAQGLYEKLTPAELTVEVFSAFRKLPAISDYLIVRYLHRDSGSHIGDKVVLHDPAALDKKLSHALKFWTGEREATTVKSRERWKCNYCEYRGVHCPL</sequence>
<dbReference type="STRING" id="351160.LRC132"/>
<dbReference type="Pfam" id="PF09810">
    <property type="entry name" value="Exo5"/>
    <property type="match status" value="3"/>
</dbReference>
<reference evidence="1 2" key="1">
    <citation type="journal article" date="2006" name="Science">
        <title>Genome of rice cluster I archaea -- the key methane producers in the rice rhizosphere.</title>
        <authorList>
            <person name="Erkel C."/>
            <person name="Kube M."/>
            <person name="Reinhardt R."/>
            <person name="Liesack W."/>
        </authorList>
    </citation>
    <scope>NUCLEOTIDE SEQUENCE [LARGE SCALE GENOMIC DNA]</scope>
    <source>
        <strain evidence="2">DSM 22066 / NBRC 105507 / MRE50</strain>
    </source>
</reference>
<dbReference type="InterPro" id="IPR019190">
    <property type="entry name" value="EXOV"/>
</dbReference>
<dbReference type="AlphaFoldDB" id="Q0W8X8"/>
<dbReference type="RefSeq" id="WP_012037339.1">
    <property type="nucleotide sequence ID" value="NC_009464.1"/>
</dbReference>
<dbReference type="eggNOG" id="arCOG06102">
    <property type="taxonomic scope" value="Archaea"/>
</dbReference>
<dbReference type="Gene3D" id="3.90.320.10">
    <property type="match status" value="1"/>
</dbReference>
<evidence type="ECO:0000313" key="1">
    <source>
        <dbReference type="EMBL" id="CAJ35148.1"/>
    </source>
</evidence>
<protein>
    <recommendedName>
        <fullName evidence="3">PD-(D/E)XK endonuclease-like domain-containing protein</fullName>
    </recommendedName>
</protein>
<accession>Q0W8X8</accession>
<dbReference type="GO" id="GO:0036297">
    <property type="term" value="P:interstrand cross-link repair"/>
    <property type="evidence" value="ECO:0007669"/>
    <property type="project" value="TreeGrafter"/>
</dbReference>
<dbReference type="GO" id="GO:0045145">
    <property type="term" value="F:single-stranded DNA 5'-3' DNA exonuclease activity"/>
    <property type="evidence" value="ECO:0007669"/>
    <property type="project" value="InterPro"/>
</dbReference>
<dbReference type="GeneID" id="5143075"/>
<dbReference type="OrthoDB" id="68783at2157"/>
<dbReference type="PANTHER" id="PTHR14464">
    <property type="entry name" value="EXONUCLEASE V"/>
    <property type="match status" value="1"/>
</dbReference>
<dbReference type="Proteomes" id="UP000000663">
    <property type="component" value="Chromosome"/>
</dbReference>
<dbReference type="InterPro" id="IPR011604">
    <property type="entry name" value="PDDEXK-like_dom_sf"/>
</dbReference>
<gene>
    <name evidence="1" type="ORF">LRC132</name>
</gene>
<dbReference type="EMBL" id="AM114193">
    <property type="protein sequence ID" value="CAJ35148.1"/>
    <property type="molecule type" value="Genomic_DNA"/>
</dbReference>
<name>Q0W8X8_METAR</name>
<keyword evidence="2" id="KW-1185">Reference proteome</keyword>
<dbReference type="PANTHER" id="PTHR14464:SF4">
    <property type="entry name" value="EXONUCLEASE V"/>
    <property type="match status" value="1"/>
</dbReference>